<dbReference type="AlphaFoldDB" id="A0A2N8ZGB8"/>
<keyword evidence="2" id="KW-1185">Reference proteome</keyword>
<dbReference type="InterPro" id="IPR012658">
    <property type="entry name" value="YheV"/>
</dbReference>
<evidence type="ECO:0000313" key="1">
    <source>
        <dbReference type="EMBL" id="SON50905.1"/>
    </source>
</evidence>
<protein>
    <submittedName>
        <fullName evidence="1">Uncharacterized protein</fullName>
    </submittedName>
</protein>
<name>A0A2N8ZGB8_9VIBR</name>
<proteinExistence type="predicted"/>
<dbReference type="NCBIfam" id="TIGR02443">
    <property type="entry name" value="YheV family putative zinc ribbon protein"/>
    <property type="match status" value="1"/>
</dbReference>
<dbReference type="Proteomes" id="UP000235828">
    <property type="component" value="Chromosome A"/>
</dbReference>
<dbReference type="KEGG" id="vta:A2939"/>
<sequence>MSKVGLAMKIKKRFIAGAHCPECKSQDSLRWWMQDSVEQVECVECDYQKQKTSEAVAESEHSQDQMIGIFKPD</sequence>
<reference evidence="1 2" key="1">
    <citation type="submission" date="2017-10" db="EMBL/GenBank/DDBJ databases">
        <authorList>
            <person name="Banno H."/>
            <person name="Chua N.-H."/>
        </authorList>
    </citation>
    <scope>NUCLEOTIDE SEQUENCE [LARGE SCALE GENOMIC DNA]</scope>
    <source>
        <strain evidence="1">Vibrio tapetis CECT4600</strain>
    </source>
</reference>
<dbReference type="EMBL" id="LT960611">
    <property type="protein sequence ID" value="SON50905.1"/>
    <property type="molecule type" value="Genomic_DNA"/>
</dbReference>
<evidence type="ECO:0000313" key="2">
    <source>
        <dbReference type="Proteomes" id="UP000235828"/>
    </source>
</evidence>
<organism evidence="1 2">
    <name type="scientific">Vibrio tapetis subsp. tapetis</name>
    <dbReference type="NCBI Taxonomy" id="1671868"/>
    <lineage>
        <taxon>Bacteria</taxon>
        <taxon>Pseudomonadati</taxon>
        <taxon>Pseudomonadota</taxon>
        <taxon>Gammaproteobacteria</taxon>
        <taxon>Vibrionales</taxon>
        <taxon>Vibrionaceae</taxon>
        <taxon>Vibrio</taxon>
    </lineage>
</organism>
<gene>
    <name evidence="1" type="primary">yheV</name>
    <name evidence="1" type="ORF">VTAP4600_A2939</name>
</gene>
<dbReference type="Pfam" id="PF09526">
    <property type="entry name" value="DUF2387"/>
    <property type="match status" value="1"/>
</dbReference>
<accession>A0A2N8ZGB8</accession>